<feature type="compositionally biased region" description="Basic and acidic residues" evidence="3">
    <location>
        <begin position="372"/>
        <end position="382"/>
    </location>
</feature>
<evidence type="ECO:0000256" key="2">
    <source>
        <dbReference type="ARBA" id="ARBA00022833"/>
    </source>
</evidence>
<feature type="compositionally biased region" description="Polar residues" evidence="3">
    <location>
        <begin position="478"/>
        <end position="491"/>
    </location>
</feature>
<accession>A0ABR4AC07</accession>
<organism evidence="4 5">
    <name type="scientific">Stereocaulon virgatum</name>
    <dbReference type="NCBI Taxonomy" id="373712"/>
    <lineage>
        <taxon>Eukaryota</taxon>
        <taxon>Fungi</taxon>
        <taxon>Dikarya</taxon>
        <taxon>Ascomycota</taxon>
        <taxon>Pezizomycotina</taxon>
        <taxon>Lecanoromycetes</taxon>
        <taxon>OSLEUM clade</taxon>
        <taxon>Lecanoromycetidae</taxon>
        <taxon>Lecanorales</taxon>
        <taxon>Lecanorineae</taxon>
        <taxon>Stereocaulaceae</taxon>
        <taxon>Stereocaulon</taxon>
    </lineage>
</organism>
<feature type="compositionally biased region" description="Basic residues" evidence="3">
    <location>
        <begin position="394"/>
        <end position="405"/>
    </location>
</feature>
<feature type="region of interest" description="Disordered" evidence="3">
    <location>
        <begin position="441"/>
        <end position="491"/>
    </location>
</feature>
<feature type="region of interest" description="Disordered" evidence="3">
    <location>
        <begin position="309"/>
        <end position="422"/>
    </location>
</feature>
<feature type="compositionally biased region" description="Basic residues" evidence="3">
    <location>
        <begin position="267"/>
        <end position="282"/>
    </location>
</feature>
<feature type="region of interest" description="Disordered" evidence="3">
    <location>
        <begin position="509"/>
        <end position="694"/>
    </location>
</feature>
<protein>
    <recommendedName>
        <fullName evidence="6">BIR-domain-containing protein</fullName>
    </recommendedName>
</protein>
<keyword evidence="5" id="KW-1185">Reference proteome</keyword>
<feature type="region of interest" description="Disordered" evidence="3">
    <location>
        <begin position="709"/>
        <end position="813"/>
    </location>
</feature>
<dbReference type="Pfam" id="PF00653">
    <property type="entry name" value="BIR"/>
    <property type="match status" value="2"/>
</dbReference>
<dbReference type="Gene3D" id="1.10.1170.10">
    <property type="entry name" value="Inhibitor Of Apoptosis Protein (2mihbC-IAP-1), Chain A"/>
    <property type="match status" value="2"/>
</dbReference>
<dbReference type="SMART" id="SM00238">
    <property type="entry name" value="BIR"/>
    <property type="match status" value="2"/>
</dbReference>
<dbReference type="InterPro" id="IPR001370">
    <property type="entry name" value="BIR_rpt"/>
</dbReference>
<dbReference type="EMBL" id="JBEFKJ010000014">
    <property type="protein sequence ID" value="KAL2042406.1"/>
    <property type="molecule type" value="Genomic_DNA"/>
</dbReference>
<reference evidence="4 5" key="1">
    <citation type="submission" date="2024-09" db="EMBL/GenBank/DDBJ databases">
        <title>Rethinking Asexuality: The Enigmatic Case of Functional Sexual Genes in Lepraria (Stereocaulaceae).</title>
        <authorList>
            <person name="Doellman M."/>
            <person name="Sun Y."/>
            <person name="Barcenas-Pena A."/>
            <person name="Lumbsch H.T."/>
            <person name="Grewe F."/>
        </authorList>
    </citation>
    <scope>NUCLEOTIDE SEQUENCE [LARGE SCALE GENOMIC DNA]</scope>
    <source>
        <strain evidence="4 5">Mercado 3170</strain>
    </source>
</reference>
<feature type="region of interest" description="Disordered" evidence="3">
    <location>
        <begin position="23"/>
        <end position="44"/>
    </location>
</feature>
<dbReference type="PANTHER" id="PTHR46771">
    <property type="entry name" value="DETERIN"/>
    <property type="match status" value="1"/>
</dbReference>
<evidence type="ECO:0000256" key="3">
    <source>
        <dbReference type="SAM" id="MobiDB-lite"/>
    </source>
</evidence>
<dbReference type="PROSITE" id="PS50143">
    <property type="entry name" value="BIR_REPEAT_2"/>
    <property type="match status" value="2"/>
</dbReference>
<dbReference type="Proteomes" id="UP001590950">
    <property type="component" value="Unassembled WGS sequence"/>
</dbReference>
<feature type="compositionally biased region" description="Low complexity" evidence="3">
    <location>
        <begin position="786"/>
        <end position="810"/>
    </location>
</feature>
<evidence type="ECO:0000256" key="1">
    <source>
        <dbReference type="ARBA" id="ARBA00022723"/>
    </source>
</evidence>
<feature type="compositionally biased region" description="Basic and acidic residues" evidence="3">
    <location>
        <begin position="510"/>
        <end position="521"/>
    </location>
</feature>
<gene>
    <name evidence="4" type="ORF">N7G274_004898</name>
</gene>
<proteinExistence type="predicted"/>
<comment type="caution">
    <text evidence="4">The sequence shown here is derived from an EMBL/GenBank/DDBJ whole genome shotgun (WGS) entry which is preliminary data.</text>
</comment>
<evidence type="ECO:0000313" key="4">
    <source>
        <dbReference type="EMBL" id="KAL2042406.1"/>
    </source>
</evidence>
<feature type="compositionally biased region" description="Polar residues" evidence="3">
    <location>
        <begin position="408"/>
        <end position="419"/>
    </location>
</feature>
<keyword evidence="1" id="KW-0479">Metal-binding</keyword>
<dbReference type="SUPFAM" id="SSF57924">
    <property type="entry name" value="Inhibitor of apoptosis (IAP) repeat"/>
    <property type="match status" value="2"/>
</dbReference>
<dbReference type="PANTHER" id="PTHR46771:SF5">
    <property type="entry name" value="DETERIN"/>
    <property type="match status" value="1"/>
</dbReference>
<feature type="region of interest" description="Disordered" evidence="3">
    <location>
        <begin position="256"/>
        <end position="288"/>
    </location>
</feature>
<keyword evidence="2" id="KW-0862">Zinc</keyword>
<feature type="compositionally biased region" description="Basic residues" evidence="3">
    <location>
        <begin position="462"/>
        <end position="472"/>
    </location>
</feature>
<evidence type="ECO:0008006" key="6">
    <source>
        <dbReference type="Google" id="ProtNLM"/>
    </source>
</evidence>
<dbReference type="CDD" id="cd00022">
    <property type="entry name" value="BIR"/>
    <property type="match status" value="2"/>
</dbReference>
<sequence>MVVASSMESYAARLASFNVKHETTRKRASDTKGGKTLKWPHENPSPHQLAHAGLFYRPTSSCPDNTTCYLCRSNLDDWDEEDNPIEEHLKHARNCGWAISVCIEQAIEDGNHSLEDPMSDNMRDARYMTFDSNWPHEHKRGWTCKTQKMVDAGWHYCPTLESDDFVRCSYCSLSLDGWEPKDNPLDEHQRRSPDCLFFTLPITKPKASRAKKGRASNASRLSTQSNFTTVTEGVSLVKADVNQDDIKISTVDAVQPTKSSKGGAKATKARKGVGKAKGKVAKTKQEESQIAGSFLEPEDDDFEVKVAQVPPPSMTSKKRKSDEMSTAIEDVTVSQRRSTDREYELPPNKKRATRTRSSVVPAQAVPEPIPQNEDKVDMHMIDAEEMPPSSVPASKKKGKSSRKRASSITRKVSGVSTASKAALRACVPDDEEIDAALEADLDRPLTDEEGDAEPLTIDQSKGRRLTRSRSGLKKATASVASTRRGTRASTVTAEDMSIVEVHPLIPIVSDSEHNTIAEKPAEAVPAEETIEPVLKVNGTKVKDLRKGSARQPRRKQEKDSPEGSTAMANEYIDRQDVVKEEPQQTRSRQASRQLPARRARASGFPDTQEATDLASKINSSILDTQSAQDDSSHETDASVVKNGRAKRGNRNASTAAKKAKGGKKGVAASRNIEDIVQTTPNEKPSEETKYQPDVMAIDIQVANVELVAEEVPTPKQQRKETKAATKTSKGKKATARSKGLTREASMASSHAEPMNGADETSLPQPPSAHSTPKPAHSPQSSDAENQPPSSRPSAQRPPLSLQSPSKSQTPRVPLALATHTASPSEGTFAKLQTTLPWTAVDLERIFQGTPTVDKENVLFKFVHTLPEDRSALTSPEKKLSVEQWIKFNAQRGEEKLRYECEQIVGKFEGEGMRALKALEGIKCTE</sequence>
<feature type="compositionally biased region" description="Polar residues" evidence="3">
    <location>
        <begin position="616"/>
        <end position="629"/>
    </location>
</feature>
<feature type="compositionally biased region" description="Basic and acidic residues" evidence="3">
    <location>
        <begin position="23"/>
        <end position="33"/>
    </location>
</feature>
<feature type="compositionally biased region" description="Basic and acidic residues" evidence="3">
    <location>
        <begin position="571"/>
        <end position="583"/>
    </location>
</feature>
<evidence type="ECO:0000313" key="5">
    <source>
        <dbReference type="Proteomes" id="UP001590950"/>
    </source>
</evidence>
<name>A0ABR4AC07_9LECA</name>
<dbReference type="InterPro" id="IPR051190">
    <property type="entry name" value="Baculoviral_IAP"/>
</dbReference>